<dbReference type="GO" id="GO:0005829">
    <property type="term" value="C:cytosol"/>
    <property type="evidence" value="ECO:0007669"/>
    <property type="project" value="TreeGrafter"/>
</dbReference>
<gene>
    <name evidence="5" type="ORF">FNH04_24545</name>
</gene>
<dbReference type="GO" id="GO:0043200">
    <property type="term" value="P:response to amino acid"/>
    <property type="evidence" value="ECO:0007669"/>
    <property type="project" value="TreeGrafter"/>
</dbReference>
<dbReference type="Proteomes" id="UP000326979">
    <property type="component" value="Unassembled WGS sequence"/>
</dbReference>
<dbReference type="PRINTS" id="PR00033">
    <property type="entry name" value="HTHASNC"/>
</dbReference>
<dbReference type="Gene3D" id="1.10.10.10">
    <property type="entry name" value="Winged helix-like DNA-binding domain superfamily/Winged helix DNA-binding domain"/>
    <property type="match status" value="1"/>
</dbReference>
<dbReference type="AlphaFoldDB" id="A0A5N8W648"/>
<dbReference type="InterPro" id="IPR019887">
    <property type="entry name" value="Tscrpt_reg_AsnC/Lrp_C"/>
</dbReference>
<dbReference type="InterPro" id="IPR011008">
    <property type="entry name" value="Dimeric_a/b-barrel"/>
</dbReference>
<evidence type="ECO:0000256" key="3">
    <source>
        <dbReference type="ARBA" id="ARBA00023163"/>
    </source>
</evidence>
<dbReference type="PROSITE" id="PS50956">
    <property type="entry name" value="HTH_ASNC_2"/>
    <property type="match status" value="1"/>
</dbReference>
<protein>
    <submittedName>
        <fullName evidence="5">Lrp/AsnC family transcriptional regulator</fullName>
    </submittedName>
</protein>
<dbReference type="PANTHER" id="PTHR30154:SF34">
    <property type="entry name" value="TRANSCRIPTIONAL REGULATOR AZLB"/>
    <property type="match status" value="1"/>
</dbReference>
<feature type="domain" description="HTH asnC-type" evidence="4">
    <location>
        <begin position="1"/>
        <end position="69"/>
    </location>
</feature>
<evidence type="ECO:0000313" key="5">
    <source>
        <dbReference type="EMBL" id="MPY42957.1"/>
    </source>
</evidence>
<dbReference type="InterPro" id="IPR019888">
    <property type="entry name" value="Tscrpt_reg_AsnC-like"/>
</dbReference>
<dbReference type="Pfam" id="PF01037">
    <property type="entry name" value="AsnC_trans_reg"/>
    <property type="match status" value="1"/>
</dbReference>
<dbReference type="InterPro" id="IPR036390">
    <property type="entry name" value="WH_DNA-bd_sf"/>
</dbReference>
<dbReference type="InterPro" id="IPR036388">
    <property type="entry name" value="WH-like_DNA-bd_sf"/>
</dbReference>
<evidence type="ECO:0000313" key="6">
    <source>
        <dbReference type="Proteomes" id="UP000326979"/>
    </source>
</evidence>
<evidence type="ECO:0000259" key="4">
    <source>
        <dbReference type="PROSITE" id="PS50956"/>
    </source>
</evidence>
<name>A0A5N8W648_9ACTN</name>
<dbReference type="RefSeq" id="WP_322723736.1">
    <property type="nucleotide sequence ID" value="NZ_BAABEQ010000038.1"/>
</dbReference>
<reference evidence="5 6" key="1">
    <citation type="submission" date="2019-07" db="EMBL/GenBank/DDBJ databases">
        <title>New species of Amycolatopsis and Streptomyces.</title>
        <authorList>
            <person name="Duangmal K."/>
            <person name="Teo W.F.A."/>
            <person name="Lipun K."/>
        </authorList>
    </citation>
    <scope>NUCLEOTIDE SEQUENCE [LARGE SCALE GENOMIC DNA]</scope>
    <source>
        <strain evidence="5 6">TISTR 2346</strain>
    </source>
</reference>
<accession>A0A5N8W648</accession>
<comment type="caution">
    <text evidence="5">The sequence shown here is derived from an EMBL/GenBank/DDBJ whole genome shotgun (WGS) entry which is preliminary data.</text>
</comment>
<dbReference type="Pfam" id="PF13404">
    <property type="entry name" value="HTH_AsnC-type"/>
    <property type="match status" value="1"/>
</dbReference>
<evidence type="ECO:0000256" key="2">
    <source>
        <dbReference type="ARBA" id="ARBA00023125"/>
    </source>
</evidence>
<keyword evidence="6" id="KW-1185">Reference proteome</keyword>
<dbReference type="PANTHER" id="PTHR30154">
    <property type="entry name" value="LEUCINE-RESPONSIVE REGULATORY PROTEIN"/>
    <property type="match status" value="1"/>
</dbReference>
<organism evidence="5 6">
    <name type="scientific">Streptomyces phyllanthi</name>
    <dbReference type="NCBI Taxonomy" id="1803180"/>
    <lineage>
        <taxon>Bacteria</taxon>
        <taxon>Bacillati</taxon>
        <taxon>Actinomycetota</taxon>
        <taxon>Actinomycetes</taxon>
        <taxon>Kitasatosporales</taxon>
        <taxon>Streptomycetaceae</taxon>
        <taxon>Streptomyces</taxon>
    </lineage>
</organism>
<dbReference type="InterPro" id="IPR000485">
    <property type="entry name" value="AsnC-type_HTH_dom"/>
</dbReference>
<keyword evidence="2" id="KW-0238">DNA-binding</keyword>
<evidence type="ECO:0000256" key="1">
    <source>
        <dbReference type="ARBA" id="ARBA00023015"/>
    </source>
</evidence>
<dbReference type="SUPFAM" id="SSF46785">
    <property type="entry name" value="Winged helix' DNA-binding domain"/>
    <property type="match status" value="1"/>
</dbReference>
<proteinExistence type="predicted"/>
<keyword evidence="3" id="KW-0804">Transcription</keyword>
<dbReference type="EMBL" id="VJZE01000189">
    <property type="protein sequence ID" value="MPY42957.1"/>
    <property type="molecule type" value="Genomic_DNA"/>
</dbReference>
<sequence>MDEIDRAILRELQTDGRIAYADLGPKVGLSASAARQRLQRLLDAKVVQVVGVTDPMGMGGQSMALLGITVTAEGDPRAVADRLAERAEVVYSVLTSGGFDLFAEVVCPSPRALLDFVNDVVKPLEGVAEVRSFPYFGIHTHRFLWNVG</sequence>
<dbReference type="SUPFAM" id="SSF54909">
    <property type="entry name" value="Dimeric alpha+beta barrel"/>
    <property type="match status" value="1"/>
</dbReference>
<dbReference type="GO" id="GO:0043565">
    <property type="term" value="F:sequence-specific DNA binding"/>
    <property type="evidence" value="ECO:0007669"/>
    <property type="project" value="InterPro"/>
</dbReference>
<keyword evidence="1" id="KW-0805">Transcription regulation</keyword>
<dbReference type="Gene3D" id="3.30.70.920">
    <property type="match status" value="1"/>
</dbReference>
<dbReference type="SMART" id="SM00344">
    <property type="entry name" value="HTH_ASNC"/>
    <property type="match status" value="1"/>
</dbReference>